<name>A0A396IGF9_MEDTR</name>
<dbReference type="EMBL" id="PSQE01000004">
    <property type="protein sequence ID" value="RHN61927.1"/>
    <property type="molecule type" value="Genomic_DNA"/>
</dbReference>
<accession>A0A396IGF9</accession>
<gene>
    <name evidence="1" type="ORF">MtrunA17_Chr4g0041911</name>
</gene>
<sequence length="61" mass="7172">MQDANVMPDSQTFRYLVGICETEDDINKYYEELMQSGIRPYYMSLIRDAAACWELEKAKQV</sequence>
<reference evidence="2" key="1">
    <citation type="journal article" date="2018" name="Nat. Plants">
        <title>Whole-genome landscape of Medicago truncatula symbiotic genes.</title>
        <authorList>
            <person name="Pecrix Y."/>
            <person name="Staton S.E."/>
            <person name="Sallet E."/>
            <person name="Lelandais-Briere C."/>
            <person name="Moreau S."/>
            <person name="Carrere S."/>
            <person name="Blein T."/>
            <person name="Jardinaud M.F."/>
            <person name="Latrasse D."/>
            <person name="Zouine M."/>
            <person name="Zahm M."/>
            <person name="Kreplak J."/>
            <person name="Mayjonade B."/>
            <person name="Satge C."/>
            <person name="Perez M."/>
            <person name="Cauet S."/>
            <person name="Marande W."/>
            <person name="Chantry-Darmon C."/>
            <person name="Lopez-Roques C."/>
            <person name="Bouchez O."/>
            <person name="Berard A."/>
            <person name="Debelle F."/>
            <person name="Munos S."/>
            <person name="Bendahmane A."/>
            <person name="Berges H."/>
            <person name="Niebel A."/>
            <person name="Buitink J."/>
            <person name="Frugier F."/>
            <person name="Benhamed M."/>
            <person name="Crespi M."/>
            <person name="Gouzy J."/>
            <person name="Gamas P."/>
        </authorList>
    </citation>
    <scope>NUCLEOTIDE SEQUENCE [LARGE SCALE GENOMIC DNA]</scope>
    <source>
        <strain evidence="2">cv. Jemalong A17</strain>
    </source>
</reference>
<dbReference type="Gramene" id="rna24441">
    <property type="protein sequence ID" value="RHN61927.1"/>
    <property type="gene ID" value="gene24441"/>
</dbReference>
<comment type="caution">
    <text evidence="1">The sequence shown here is derived from an EMBL/GenBank/DDBJ whole genome shotgun (WGS) entry which is preliminary data.</text>
</comment>
<dbReference type="PANTHER" id="PTHR47262">
    <property type="entry name" value="OS02G0132600 PROTEIN"/>
    <property type="match status" value="1"/>
</dbReference>
<evidence type="ECO:0000313" key="1">
    <source>
        <dbReference type="EMBL" id="RHN61927.1"/>
    </source>
</evidence>
<dbReference type="PANTHER" id="PTHR47262:SF1">
    <property type="entry name" value="OS02G0132600 PROTEIN"/>
    <property type="match status" value="1"/>
</dbReference>
<evidence type="ECO:0000313" key="2">
    <source>
        <dbReference type="Proteomes" id="UP000265566"/>
    </source>
</evidence>
<dbReference type="Proteomes" id="UP000265566">
    <property type="component" value="Chromosome 4"/>
</dbReference>
<dbReference type="AlphaFoldDB" id="A0A396IGF9"/>
<organism evidence="1 2">
    <name type="scientific">Medicago truncatula</name>
    <name type="common">Barrel medic</name>
    <name type="synonym">Medicago tribuloides</name>
    <dbReference type="NCBI Taxonomy" id="3880"/>
    <lineage>
        <taxon>Eukaryota</taxon>
        <taxon>Viridiplantae</taxon>
        <taxon>Streptophyta</taxon>
        <taxon>Embryophyta</taxon>
        <taxon>Tracheophyta</taxon>
        <taxon>Spermatophyta</taxon>
        <taxon>Magnoliopsida</taxon>
        <taxon>eudicotyledons</taxon>
        <taxon>Gunneridae</taxon>
        <taxon>Pentapetalae</taxon>
        <taxon>rosids</taxon>
        <taxon>fabids</taxon>
        <taxon>Fabales</taxon>
        <taxon>Fabaceae</taxon>
        <taxon>Papilionoideae</taxon>
        <taxon>50 kb inversion clade</taxon>
        <taxon>NPAAA clade</taxon>
        <taxon>Hologalegina</taxon>
        <taxon>IRL clade</taxon>
        <taxon>Trifolieae</taxon>
        <taxon>Medicago</taxon>
    </lineage>
</organism>
<protein>
    <submittedName>
        <fullName evidence="1">Uncharacterized protein</fullName>
    </submittedName>
</protein>
<proteinExistence type="predicted"/>